<keyword evidence="9" id="KW-0418">Kinase</keyword>
<reference evidence="23" key="1">
    <citation type="journal article" date="2016" name="Nat. Genet.">
        <title>The genome sequences of Arachis duranensis and Arachis ipaensis, the diploid ancestors of cultivated peanut.</title>
        <authorList>
            <person name="Bertioli D.J."/>
            <person name="Cannon S.B."/>
            <person name="Froenicke L."/>
            <person name="Huang G."/>
            <person name="Farmer A.D."/>
            <person name="Cannon E.K."/>
            <person name="Liu X."/>
            <person name="Gao D."/>
            <person name="Clevenger J."/>
            <person name="Dash S."/>
            <person name="Ren L."/>
            <person name="Moretzsohn M.C."/>
            <person name="Shirasawa K."/>
            <person name="Huang W."/>
            <person name="Vidigal B."/>
            <person name="Abernathy B."/>
            <person name="Chu Y."/>
            <person name="Niederhuth C.E."/>
            <person name="Umale P."/>
            <person name="Araujo A.C."/>
            <person name="Kozik A."/>
            <person name="Kim K.D."/>
            <person name="Burow M.D."/>
            <person name="Varshney R.K."/>
            <person name="Wang X."/>
            <person name="Zhang X."/>
            <person name="Barkley N."/>
            <person name="Guimaraes P.M."/>
            <person name="Isobe S."/>
            <person name="Guo B."/>
            <person name="Liao B."/>
            <person name="Stalker H.T."/>
            <person name="Schmitz R.J."/>
            <person name="Scheffler B.E."/>
            <person name="Leal-Bertioli S.C."/>
            <person name="Xun X."/>
            <person name="Jackson S.A."/>
            <person name="Michelmore R."/>
            <person name="Ozias-Akins P."/>
        </authorList>
    </citation>
    <scope>NUCLEOTIDE SEQUENCE [LARGE SCALE GENOMIC DNA]</scope>
    <source>
        <strain evidence="23">cv. V14167</strain>
    </source>
</reference>
<evidence type="ECO:0000256" key="7">
    <source>
        <dbReference type="ARBA" id="ARBA00022729"/>
    </source>
</evidence>
<evidence type="ECO:0000256" key="2">
    <source>
        <dbReference type="ARBA" id="ARBA00012513"/>
    </source>
</evidence>
<comment type="catalytic activity">
    <reaction evidence="16">
        <text>L-threonyl-[protein] + ATP = O-phospho-L-threonyl-[protein] + ADP + H(+)</text>
        <dbReference type="Rhea" id="RHEA:46608"/>
        <dbReference type="Rhea" id="RHEA-COMP:11060"/>
        <dbReference type="Rhea" id="RHEA-COMP:11605"/>
        <dbReference type="ChEBI" id="CHEBI:15378"/>
        <dbReference type="ChEBI" id="CHEBI:30013"/>
        <dbReference type="ChEBI" id="CHEBI:30616"/>
        <dbReference type="ChEBI" id="CHEBI:61977"/>
        <dbReference type="ChEBI" id="CHEBI:456216"/>
        <dbReference type="EC" id="2.7.11.1"/>
    </reaction>
</comment>
<keyword evidence="3" id="KW-0723">Serine/threonine-protein kinase</keyword>
<keyword evidence="6 20" id="KW-0812">Transmembrane</keyword>
<evidence type="ECO:0000256" key="6">
    <source>
        <dbReference type="ARBA" id="ARBA00022692"/>
    </source>
</evidence>
<dbReference type="FunFam" id="3.30.200.20:FF:000059">
    <property type="entry name" value="S-receptor-like serine/threonine-protein kinase"/>
    <property type="match status" value="1"/>
</dbReference>
<dbReference type="Pfam" id="PF14380">
    <property type="entry name" value="WAK_assoc"/>
    <property type="match status" value="1"/>
</dbReference>
<evidence type="ECO:0000256" key="12">
    <source>
        <dbReference type="ARBA" id="ARBA00023136"/>
    </source>
</evidence>
<dbReference type="InterPro" id="IPR017441">
    <property type="entry name" value="Protein_kinase_ATP_BS"/>
</dbReference>
<dbReference type="FunFam" id="1.10.510.10:FF:000590">
    <property type="entry name" value="PR5-like receptor kinase"/>
    <property type="match status" value="1"/>
</dbReference>
<dbReference type="GO" id="GO:0016020">
    <property type="term" value="C:membrane"/>
    <property type="evidence" value="ECO:0007669"/>
    <property type="project" value="UniProtKB-SubCell"/>
</dbReference>
<dbReference type="PANTHER" id="PTHR27009">
    <property type="entry name" value="RUST RESISTANCE KINASE LR10-RELATED"/>
    <property type="match status" value="1"/>
</dbReference>
<organism evidence="23 24">
    <name type="scientific">Arachis duranensis</name>
    <name type="common">Wild peanut</name>
    <dbReference type="NCBI Taxonomy" id="130453"/>
    <lineage>
        <taxon>Eukaryota</taxon>
        <taxon>Viridiplantae</taxon>
        <taxon>Streptophyta</taxon>
        <taxon>Embryophyta</taxon>
        <taxon>Tracheophyta</taxon>
        <taxon>Spermatophyta</taxon>
        <taxon>Magnoliopsida</taxon>
        <taxon>eudicotyledons</taxon>
        <taxon>Gunneridae</taxon>
        <taxon>Pentapetalae</taxon>
        <taxon>rosids</taxon>
        <taxon>fabids</taxon>
        <taxon>Fabales</taxon>
        <taxon>Fabaceae</taxon>
        <taxon>Papilionoideae</taxon>
        <taxon>50 kb inversion clade</taxon>
        <taxon>dalbergioids sensu lato</taxon>
        <taxon>Dalbergieae</taxon>
        <taxon>Pterocarpus clade</taxon>
        <taxon>Arachis</taxon>
    </lineage>
</organism>
<dbReference type="AlphaFoldDB" id="A0A9C6TWV9"/>
<dbReference type="InterPro" id="IPR011009">
    <property type="entry name" value="Kinase-like_dom_sf"/>
</dbReference>
<dbReference type="CDD" id="cd14066">
    <property type="entry name" value="STKc_IRAK"/>
    <property type="match status" value="1"/>
</dbReference>
<dbReference type="Proteomes" id="UP000515211">
    <property type="component" value="Chromosome 4"/>
</dbReference>
<evidence type="ECO:0000256" key="15">
    <source>
        <dbReference type="ARBA" id="ARBA00023180"/>
    </source>
</evidence>
<evidence type="ECO:0000259" key="22">
    <source>
        <dbReference type="PROSITE" id="PS50011"/>
    </source>
</evidence>
<evidence type="ECO:0000256" key="14">
    <source>
        <dbReference type="ARBA" id="ARBA00023170"/>
    </source>
</evidence>
<dbReference type="GeneID" id="107486803"/>
<dbReference type="GO" id="GO:0004674">
    <property type="term" value="F:protein serine/threonine kinase activity"/>
    <property type="evidence" value="ECO:0007669"/>
    <property type="project" value="UniProtKB-KW"/>
</dbReference>
<evidence type="ECO:0000256" key="10">
    <source>
        <dbReference type="ARBA" id="ARBA00022840"/>
    </source>
</evidence>
<keyword evidence="12 20" id="KW-0472">Membrane</keyword>
<keyword evidence="5" id="KW-0808">Transferase</keyword>
<dbReference type="Gene3D" id="3.30.200.20">
    <property type="entry name" value="Phosphorylase Kinase, domain 1"/>
    <property type="match status" value="1"/>
</dbReference>
<gene>
    <name evidence="24" type="primary">LOC107486803</name>
</gene>
<accession>A0A9C6TWV9</accession>
<comment type="catalytic activity">
    <reaction evidence="17">
        <text>L-seryl-[protein] + ATP = O-phospho-L-seryl-[protein] + ADP + H(+)</text>
        <dbReference type="Rhea" id="RHEA:17989"/>
        <dbReference type="Rhea" id="RHEA-COMP:9863"/>
        <dbReference type="Rhea" id="RHEA-COMP:11604"/>
        <dbReference type="ChEBI" id="CHEBI:15378"/>
        <dbReference type="ChEBI" id="CHEBI:29999"/>
        <dbReference type="ChEBI" id="CHEBI:30616"/>
        <dbReference type="ChEBI" id="CHEBI:83421"/>
        <dbReference type="ChEBI" id="CHEBI:456216"/>
        <dbReference type="EC" id="2.7.11.1"/>
    </reaction>
</comment>
<dbReference type="GO" id="GO:0030247">
    <property type="term" value="F:polysaccharide binding"/>
    <property type="evidence" value="ECO:0007669"/>
    <property type="project" value="InterPro"/>
</dbReference>
<comment type="subcellular location">
    <subcellularLocation>
        <location evidence="1">Membrane</location>
        <topology evidence="1">Single-pass type I membrane protein</topology>
    </subcellularLocation>
</comment>
<evidence type="ECO:0000256" key="4">
    <source>
        <dbReference type="ARBA" id="ARBA00022536"/>
    </source>
</evidence>
<feature type="signal peptide" evidence="21">
    <location>
        <begin position="1"/>
        <end position="24"/>
    </location>
</feature>
<dbReference type="Pfam" id="PF13947">
    <property type="entry name" value="GUB_WAK_bind"/>
    <property type="match status" value="1"/>
</dbReference>
<dbReference type="Pfam" id="PF00069">
    <property type="entry name" value="Pkinase"/>
    <property type="match status" value="1"/>
</dbReference>
<keyword evidence="10 18" id="KW-0067">ATP-binding</keyword>
<dbReference type="InterPro" id="IPR032872">
    <property type="entry name" value="WAK_assoc_C"/>
</dbReference>
<name>A0A9C6TWV9_ARADU</name>
<feature type="chain" id="PRO_5039125074" description="non-specific serine/threonine protein kinase" evidence="21">
    <location>
        <begin position="25"/>
        <end position="701"/>
    </location>
</feature>
<evidence type="ECO:0000256" key="19">
    <source>
        <dbReference type="SAM" id="MobiDB-lite"/>
    </source>
</evidence>
<evidence type="ECO:0000256" key="9">
    <source>
        <dbReference type="ARBA" id="ARBA00022777"/>
    </source>
</evidence>
<evidence type="ECO:0000313" key="23">
    <source>
        <dbReference type="Proteomes" id="UP000515211"/>
    </source>
</evidence>
<keyword evidence="7 21" id="KW-0732">Signal</keyword>
<keyword evidence="4" id="KW-0245">EGF-like domain</keyword>
<keyword evidence="14" id="KW-0675">Receptor</keyword>
<dbReference type="InterPro" id="IPR008271">
    <property type="entry name" value="Ser/Thr_kinase_AS"/>
</dbReference>
<dbReference type="GO" id="GO:0005524">
    <property type="term" value="F:ATP binding"/>
    <property type="evidence" value="ECO:0007669"/>
    <property type="project" value="UniProtKB-UniRule"/>
</dbReference>
<keyword evidence="8 18" id="KW-0547">Nucleotide-binding</keyword>
<dbReference type="RefSeq" id="XP_052116189.1">
    <property type="nucleotide sequence ID" value="XM_052260229.1"/>
</dbReference>
<evidence type="ECO:0000256" key="1">
    <source>
        <dbReference type="ARBA" id="ARBA00004479"/>
    </source>
</evidence>
<evidence type="ECO:0000313" key="24">
    <source>
        <dbReference type="RefSeq" id="XP_052116189.1"/>
    </source>
</evidence>
<proteinExistence type="predicted"/>
<dbReference type="EC" id="2.7.11.1" evidence="2"/>
<dbReference type="SMART" id="SM00220">
    <property type="entry name" value="S_TKc"/>
    <property type="match status" value="1"/>
</dbReference>
<dbReference type="PROSITE" id="PS00107">
    <property type="entry name" value="PROTEIN_KINASE_ATP"/>
    <property type="match status" value="1"/>
</dbReference>
<evidence type="ECO:0000256" key="8">
    <source>
        <dbReference type="ARBA" id="ARBA00022741"/>
    </source>
</evidence>
<dbReference type="SUPFAM" id="SSF56112">
    <property type="entry name" value="Protein kinase-like (PK-like)"/>
    <property type="match status" value="1"/>
</dbReference>
<feature type="transmembrane region" description="Helical" evidence="20">
    <location>
        <begin position="289"/>
        <end position="310"/>
    </location>
</feature>
<evidence type="ECO:0000256" key="18">
    <source>
        <dbReference type="PROSITE-ProRule" id="PRU10141"/>
    </source>
</evidence>
<feature type="compositionally biased region" description="Basic and acidic residues" evidence="19">
    <location>
        <begin position="680"/>
        <end position="692"/>
    </location>
</feature>
<keyword evidence="11 20" id="KW-1133">Transmembrane helix</keyword>
<keyword evidence="15" id="KW-0325">Glycoprotein</keyword>
<sequence length="701" mass="77484">MKPLCRLGRLSCIWMFILALIAMATHVPTSVGAADNVDYLACKNTLSCGTVNQLTYPFWGQIDNTNNRPNSCGEPNLQITCEDKNNNNGVPKFTVDSVKYRILDWDVGKQNLTVARDDYFSTSFDFCSGDFSNNTLGETILQYDDNSVVNITLLYNCSSETKPSSDQFTFVQSCNSGSVYYAEQDDNKALPYYEGCSTVIFPVSKSLASAFANSASNPITTIIQQALQSGFVLKLLPQINDKCSGCTNSGGNCGSNDGHFVCYCNDGTHSNSCSSLGSSSKWNWRLKTAIGAIAAGVGIIVVFAVIICNCKRYFSLTQRRLIFEKTGESDDQNVEDFITTYGFLALRRYSFSEVKKITNSFCDQLGKGGYGVVYKGKLSDGRPVAVKVINESKGSGEEFINEVASISRTSHVNIVSLLGFCNERNKRALIYEFMFNSSLDKFIYGNGSPTPTCNLDWNTLYQIAIGIARGLEYLHLGCGTRILHLDIKPQNILLDEDFCPKISDFGLAKICQKKESIVSILGTRGTIGYIAPEVFSRMYGGVSHKSDVYSYGMLILEMVGGRKNYESGRSNSSEMYFPDWIYKDLEQGNIPSHMHSLVTDEENDLIKKTILVSLWCIQTNPSDRPSINKIVEMLEGPLQSIPFPPKPFLYSTSSLPLQISHISSSNMDDESNSMTTVKDGSLESKEAKERKAVIIGDDFDP</sequence>
<reference evidence="24" key="2">
    <citation type="submission" date="2025-08" db="UniProtKB">
        <authorList>
            <consortium name="RefSeq"/>
        </authorList>
    </citation>
    <scope>IDENTIFICATION</scope>
    <source>
        <tissue evidence="24">Whole plant</tissue>
    </source>
</reference>
<evidence type="ECO:0000256" key="21">
    <source>
        <dbReference type="SAM" id="SignalP"/>
    </source>
</evidence>
<feature type="binding site" evidence="18">
    <location>
        <position position="387"/>
    </location>
    <ligand>
        <name>ATP</name>
        <dbReference type="ChEBI" id="CHEBI:30616"/>
    </ligand>
</feature>
<keyword evidence="13" id="KW-1015">Disulfide bond</keyword>
<evidence type="ECO:0000256" key="20">
    <source>
        <dbReference type="SAM" id="Phobius"/>
    </source>
</evidence>
<evidence type="ECO:0000256" key="16">
    <source>
        <dbReference type="ARBA" id="ARBA00047899"/>
    </source>
</evidence>
<evidence type="ECO:0000256" key="13">
    <source>
        <dbReference type="ARBA" id="ARBA00023157"/>
    </source>
</evidence>
<dbReference type="InterPro" id="IPR025287">
    <property type="entry name" value="WAK_GUB"/>
</dbReference>
<dbReference type="InterPro" id="IPR045874">
    <property type="entry name" value="LRK10/LRL21-25-like"/>
</dbReference>
<dbReference type="Gene3D" id="1.10.510.10">
    <property type="entry name" value="Transferase(Phosphotransferase) domain 1"/>
    <property type="match status" value="1"/>
</dbReference>
<feature type="region of interest" description="Disordered" evidence="19">
    <location>
        <begin position="663"/>
        <end position="701"/>
    </location>
</feature>
<dbReference type="InterPro" id="IPR000719">
    <property type="entry name" value="Prot_kinase_dom"/>
</dbReference>
<keyword evidence="23" id="KW-1185">Reference proteome</keyword>
<dbReference type="PROSITE" id="PS50011">
    <property type="entry name" value="PROTEIN_KINASE_DOM"/>
    <property type="match status" value="1"/>
</dbReference>
<evidence type="ECO:0000256" key="5">
    <source>
        <dbReference type="ARBA" id="ARBA00022679"/>
    </source>
</evidence>
<dbReference type="PROSITE" id="PS00108">
    <property type="entry name" value="PROTEIN_KINASE_ST"/>
    <property type="match status" value="1"/>
</dbReference>
<evidence type="ECO:0000256" key="17">
    <source>
        <dbReference type="ARBA" id="ARBA00048679"/>
    </source>
</evidence>
<feature type="domain" description="Protein kinase" evidence="22">
    <location>
        <begin position="359"/>
        <end position="649"/>
    </location>
</feature>
<evidence type="ECO:0000256" key="11">
    <source>
        <dbReference type="ARBA" id="ARBA00022989"/>
    </source>
</evidence>
<evidence type="ECO:0000256" key="3">
    <source>
        <dbReference type="ARBA" id="ARBA00022527"/>
    </source>
</evidence>
<protein>
    <recommendedName>
        <fullName evidence="2">non-specific serine/threonine protein kinase</fullName>
        <ecNumber evidence="2">2.7.11.1</ecNumber>
    </recommendedName>
</protein>